<evidence type="ECO:0000313" key="3">
    <source>
        <dbReference type="Proteomes" id="UP000246740"/>
    </source>
</evidence>
<protein>
    <recommendedName>
        <fullName evidence="4">Secreted protein</fullName>
    </recommendedName>
</protein>
<evidence type="ECO:0000256" key="1">
    <source>
        <dbReference type="SAM" id="SignalP"/>
    </source>
</evidence>
<dbReference type="InParanoid" id="A0A317XP21"/>
<evidence type="ECO:0000313" key="2">
    <source>
        <dbReference type="EMBL" id="PWY99617.1"/>
    </source>
</evidence>
<gene>
    <name evidence="2" type="ORF">BCV70DRAFT_110190</name>
</gene>
<feature type="chain" id="PRO_5016329509" description="Secreted protein" evidence="1">
    <location>
        <begin position="20"/>
        <end position="87"/>
    </location>
</feature>
<dbReference type="EMBL" id="KZ819194">
    <property type="protein sequence ID" value="PWY99617.1"/>
    <property type="molecule type" value="Genomic_DNA"/>
</dbReference>
<dbReference type="AlphaFoldDB" id="A0A317XP21"/>
<organism evidence="2 3">
    <name type="scientific">Testicularia cyperi</name>
    <dbReference type="NCBI Taxonomy" id="1882483"/>
    <lineage>
        <taxon>Eukaryota</taxon>
        <taxon>Fungi</taxon>
        <taxon>Dikarya</taxon>
        <taxon>Basidiomycota</taxon>
        <taxon>Ustilaginomycotina</taxon>
        <taxon>Ustilaginomycetes</taxon>
        <taxon>Ustilaginales</taxon>
        <taxon>Anthracoideaceae</taxon>
        <taxon>Testicularia</taxon>
    </lineage>
</organism>
<evidence type="ECO:0008006" key="4">
    <source>
        <dbReference type="Google" id="ProtNLM"/>
    </source>
</evidence>
<name>A0A317XP21_9BASI</name>
<keyword evidence="1" id="KW-0732">Signal</keyword>
<dbReference type="Proteomes" id="UP000246740">
    <property type="component" value="Unassembled WGS sequence"/>
</dbReference>
<keyword evidence="3" id="KW-1185">Reference proteome</keyword>
<proteinExistence type="predicted"/>
<feature type="signal peptide" evidence="1">
    <location>
        <begin position="1"/>
        <end position="19"/>
    </location>
</feature>
<accession>A0A317XP21</accession>
<sequence length="87" mass="9638">MHVTFFFFHVCSRVCSVSGFLTSLEFGVLDSPHVVITDLENSHVCLFGEAIERSCDCSGGLKLQEKRNLAVLIRDRDGLGSFKEKTG</sequence>
<reference evidence="2 3" key="1">
    <citation type="journal article" date="2018" name="Mol. Biol. Evol.">
        <title>Broad Genomic Sampling Reveals a Smut Pathogenic Ancestry of the Fungal Clade Ustilaginomycotina.</title>
        <authorList>
            <person name="Kijpornyongpan T."/>
            <person name="Mondo S.J."/>
            <person name="Barry K."/>
            <person name="Sandor L."/>
            <person name="Lee J."/>
            <person name="Lipzen A."/>
            <person name="Pangilinan J."/>
            <person name="LaButti K."/>
            <person name="Hainaut M."/>
            <person name="Henrissat B."/>
            <person name="Grigoriev I.V."/>
            <person name="Spatafora J.W."/>
            <person name="Aime M.C."/>
        </authorList>
    </citation>
    <scope>NUCLEOTIDE SEQUENCE [LARGE SCALE GENOMIC DNA]</scope>
    <source>
        <strain evidence="2 3">MCA 3645</strain>
    </source>
</reference>